<dbReference type="InterPro" id="IPR036259">
    <property type="entry name" value="MFS_trans_sf"/>
</dbReference>
<dbReference type="InterPro" id="IPR050820">
    <property type="entry name" value="MFS_Sugar_Transporter"/>
</dbReference>
<evidence type="ECO:0000313" key="11">
    <source>
        <dbReference type="Proteomes" id="UP001528920"/>
    </source>
</evidence>
<feature type="transmembrane region" description="Helical" evidence="8">
    <location>
        <begin position="411"/>
        <end position="434"/>
    </location>
</feature>
<dbReference type="Proteomes" id="UP001528920">
    <property type="component" value="Unassembled WGS sequence"/>
</dbReference>
<evidence type="ECO:0000313" key="10">
    <source>
        <dbReference type="EMBL" id="MDE5417408.1"/>
    </source>
</evidence>
<feature type="domain" description="Major facilitator superfamily (MFS) profile" evidence="9">
    <location>
        <begin position="12"/>
        <end position="465"/>
    </location>
</feature>
<comment type="caution">
    <text evidence="10">The sequence shown here is derived from an EMBL/GenBank/DDBJ whole genome shotgun (WGS) entry which is preliminary data.</text>
</comment>
<accession>A0ABT5VPQ6</accession>
<evidence type="ECO:0000256" key="5">
    <source>
        <dbReference type="ARBA" id="ARBA00022989"/>
    </source>
</evidence>
<keyword evidence="5 8" id="KW-1133">Transmembrane helix</keyword>
<feature type="transmembrane region" description="Helical" evidence="8">
    <location>
        <begin position="115"/>
        <end position="142"/>
    </location>
</feature>
<evidence type="ECO:0000259" key="9">
    <source>
        <dbReference type="PROSITE" id="PS50850"/>
    </source>
</evidence>
<dbReference type="EMBL" id="JAKJSC010000001">
    <property type="protein sequence ID" value="MDE5417408.1"/>
    <property type="molecule type" value="Genomic_DNA"/>
</dbReference>
<dbReference type="Gene3D" id="1.20.1250.20">
    <property type="entry name" value="MFS general substrate transporter like domains"/>
    <property type="match status" value="2"/>
</dbReference>
<feature type="transmembrane region" description="Helical" evidence="8">
    <location>
        <begin position="77"/>
        <end position="95"/>
    </location>
</feature>
<dbReference type="InterPro" id="IPR020846">
    <property type="entry name" value="MFS_dom"/>
</dbReference>
<evidence type="ECO:0000256" key="2">
    <source>
        <dbReference type="ARBA" id="ARBA00010992"/>
    </source>
</evidence>
<keyword evidence="4 8" id="KW-0812">Transmembrane</keyword>
<dbReference type="PANTHER" id="PTHR48023">
    <property type="entry name" value="D-XYLOSE-PROTON SYMPORTER-LIKE 2"/>
    <property type="match status" value="1"/>
</dbReference>
<feature type="transmembrane region" description="Helical" evidence="8">
    <location>
        <begin position="319"/>
        <end position="339"/>
    </location>
</feature>
<evidence type="ECO:0000256" key="1">
    <source>
        <dbReference type="ARBA" id="ARBA00004141"/>
    </source>
</evidence>
<dbReference type="SUPFAM" id="SSF103473">
    <property type="entry name" value="MFS general substrate transporter"/>
    <property type="match status" value="1"/>
</dbReference>
<organism evidence="10 11">
    <name type="scientific">Paralabilibaculum antarcticum</name>
    <dbReference type="NCBI Taxonomy" id="2912572"/>
    <lineage>
        <taxon>Bacteria</taxon>
        <taxon>Pseudomonadati</taxon>
        <taxon>Bacteroidota</taxon>
        <taxon>Bacteroidia</taxon>
        <taxon>Marinilabiliales</taxon>
        <taxon>Marinifilaceae</taxon>
        <taxon>Paralabilibaculum</taxon>
    </lineage>
</organism>
<gene>
    <name evidence="10" type="ORF">L3049_05250</name>
</gene>
<proteinExistence type="inferred from homology"/>
<keyword evidence="11" id="KW-1185">Reference proteome</keyword>
<name>A0ABT5VPQ6_9BACT</name>
<comment type="subcellular location">
    <subcellularLocation>
        <location evidence="1">Membrane</location>
        <topology evidence="1">Multi-pass membrane protein</topology>
    </subcellularLocation>
</comment>
<evidence type="ECO:0000256" key="6">
    <source>
        <dbReference type="ARBA" id="ARBA00023136"/>
    </source>
</evidence>
<dbReference type="PANTHER" id="PTHR48023:SF4">
    <property type="entry name" value="D-XYLOSE-PROTON SYMPORTER-LIKE 2"/>
    <property type="match status" value="1"/>
</dbReference>
<dbReference type="PROSITE" id="PS00216">
    <property type="entry name" value="SUGAR_TRANSPORT_1"/>
    <property type="match status" value="1"/>
</dbReference>
<keyword evidence="3 7" id="KW-0813">Transport</keyword>
<feature type="transmembrane region" description="Helical" evidence="8">
    <location>
        <begin position="7"/>
        <end position="25"/>
    </location>
</feature>
<keyword evidence="6 8" id="KW-0472">Membrane</keyword>
<evidence type="ECO:0000256" key="7">
    <source>
        <dbReference type="RuleBase" id="RU003346"/>
    </source>
</evidence>
<dbReference type="Pfam" id="PF00083">
    <property type="entry name" value="Sugar_tr"/>
    <property type="match status" value="1"/>
</dbReference>
<evidence type="ECO:0000256" key="8">
    <source>
        <dbReference type="SAM" id="Phobius"/>
    </source>
</evidence>
<dbReference type="PROSITE" id="PS50850">
    <property type="entry name" value="MFS"/>
    <property type="match status" value="1"/>
</dbReference>
<feature type="transmembrane region" description="Helical" evidence="8">
    <location>
        <begin position="284"/>
        <end position="307"/>
    </location>
</feature>
<comment type="similarity">
    <text evidence="2 7">Belongs to the major facilitator superfamily. Sugar transporter (TC 2.A.1.1) family.</text>
</comment>
<sequence>MKKKSSLYLLTISFVSTIGGFLFGYDTAIISGCNSFLQSHFDLSAAMLGWVVSSALLGTIVGCVVSGIITDRIGRKNALIVAASCLTISAIGSMLPPQFLGNPEHAHWLTSDSTFAFNFLIVFRLIGGLGVGITSVVAPIYISELTKAESRGKFVSIYQLSITLGILLAFLVDWIVLNGAGEAAGVITNEANGFWSWLFVHEIWRGMFGTEIPIALLFLTLLFFSPKSPRWLVSKGRKDEALVIMTRISGKEEANQQMVEINKMVAEEEGGIKELFKPFMRTPLMIGILLPMFSHLSGIAAIMYFAPNILNESFQSVESSFLGAVLVGVVNSVFTFVAIMNIERFGRRKLLLVGVTGAFLSLTGVGIMFALGSNLVIIPLLFYVASFAFSFGPVVWVIISEIFPTRIRGLAVSIGSFSLMVTGFFITLTNPVFIKTIEPSGTFFLYGILTLPAIWFIWKFVPETKGKTLEEIERYWKNKKWD</sequence>
<feature type="transmembrane region" description="Helical" evidence="8">
    <location>
        <begin position="154"/>
        <end position="177"/>
    </location>
</feature>
<dbReference type="InterPro" id="IPR005828">
    <property type="entry name" value="MFS_sugar_transport-like"/>
</dbReference>
<dbReference type="PROSITE" id="PS00217">
    <property type="entry name" value="SUGAR_TRANSPORT_2"/>
    <property type="match status" value="1"/>
</dbReference>
<feature type="transmembrane region" description="Helical" evidence="8">
    <location>
        <begin position="377"/>
        <end position="399"/>
    </location>
</feature>
<evidence type="ECO:0000256" key="4">
    <source>
        <dbReference type="ARBA" id="ARBA00022692"/>
    </source>
</evidence>
<feature type="transmembrane region" description="Helical" evidence="8">
    <location>
        <begin position="351"/>
        <end position="371"/>
    </location>
</feature>
<evidence type="ECO:0000256" key="3">
    <source>
        <dbReference type="ARBA" id="ARBA00022448"/>
    </source>
</evidence>
<dbReference type="InterPro" id="IPR003663">
    <property type="entry name" value="Sugar/inositol_transpt"/>
</dbReference>
<feature type="transmembrane region" description="Helical" evidence="8">
    <location>
        <begin position="45"/>
        <end position="70"/>
    </location>
</feature>
<dbReference type="NCBIfam" id="TIGR00879">
    <property type="entry name" value="SP"/>
    <property type="match status" value="1"/>
</dbReference>
<feature type="transmembrane region" description="Helical" evidence="8">
    <location>
        <begin position="203"/>
        <end position="224"/>
    </location>
</feature>
<reference evidence="10 11" key="1">
    <citation type="submission" date="2022-01" db="EMBL/GenBank/DDBJ databases">
        <title>Labilibaculum sp. nov, a marine bacterium isolated from Antarctica.</title>
        <authorList>
            <person name="Dai W."/>
        </authorList>
    </citation>
    <scope>NUCLEOTIDE SEQUENCE [LARGE SCALE GENOMIC DNA]</scope>
    <source>
        <strain evidence="10 11">DW002</strain>
    </source>
</reference>
<dbReference type="RefSeq" id="WP_275108747.1">
    <property type="nucleotide sequence ID" value="NZ_JAKJSC010000001.1"/>
</dbReference>
<protein>
    <submittedName>
        <fullName evidence="10">Sugar porter family MFS transporter</fullName>
    </submittedName>
</protein>
<feature type="transmembrane region" description="Helical" evidence="8">
    <location>
        <begin position="440"/>
        <end position="458"/>
    </location>
</feature>
<dbReference type="PRINTS" id="PR00171">
    <property type="entry name" value="SUGRTRNSPORT"/>
</dbReference>
<dbReference type="InterPro" id="IPR005829">
    <property type="entry name" value="Sugar_transporter_CS"/>
</dbReference>